<comment type="caution">
    <text evidence="3">The sequence shown here is derived from an EMBL/GenBank/DDBJ whole genome shotgun (WGS) entry which is preliminary data.</text>
</comment>
<dbReference type="InterPro" id="IPR015943">
    <property type="entry name" value="WD40/YVTN_repeat-like_dom_sf"/>
</dbReference>
<feature type="compositionally biased region" description="Low complexity" evidence="1">
    <location>
        <begin position="28"/>
        <end position="45"/>
    </location>
</feature>
<organism evidence="3 4">
    <name type="scientific">Brachybacterium epidermidis</name>
    <dbReference type="NCBI Taxonomy" id="2781983"/>
    <lineage>
        <taxon>Bacteria</taxon>
        <taxon>Bacillati</taxon>
        <taxon>Actinomycetota</taxon>
        <taxon>Actinomycetes</taxon>
        <taxon>Micrococcales</taxon>
        <taxon>Dermabacteraceae</taxon>
        <taxon>Brachybacterium</taxon>
    </lineage>
</organism>
<reference evidence="3 4" key="1">
    <citation type="submission" date="2020-10" db="EMBL/GenBank/DDBJ databases">
        <title>Draft genome and description of Brachybacterium epidermidis sp nov.</title>
        <authorList>
            <person name="Boxberger M."/>
            <person name="La Scola B."/>
        </authorList>
    </citation>
    <scope>NUCLEOTIDE SEQUENCE [LARGE SCALE GENOMIC DNA]</scope>
    <source>
        <strain evidence="3 4">Marseille-Q2903</strain>
    </source>
</reference>
<dbReference type="RefSeq" id="WP_193866913.1">
    <property type="nucleotide sequence ID" value="NZ_JADEYR010000023.1"/>
</dbReference>
<dbReference type="Pfam" id="PF13360">
    <property type="entry name" value="PQQ_2"/>
    <property type="match status" value="1"/>
</dbReference>
<name>A0ABR9W410_9MICO</name>
<proteinExistence type="predicted"/>
<dbReference type="SUPFAM" id="SSF50998">
    <property type="entry name" value="Quinoprotein alcohol dehydrogenase-like"/>
    <property type="match status" value="1"/>
</dbReference>
<dbReference type="EMBL" id="JADEYR010000023">
    <property type="protein sequence ID" value="MBE9405182.1"/>
    <property type="molecule type" value="Genomic_DNA"/>
</dbReference>
<feature type="compositionally biased region" description="Pro residues" evidence="1">
    <location>
        <begin position="56"/>
        <end position="66"/>
    </location>
</feature>
<evidence type="ECO:0000313" key="4">
    <source>
        <dbReference type="Proteomes" id="UP000644727"/>
    </source>
</evidence>
<dbReference type="InterPro" id="IPR011047">
    <property type="entry name" value="Quinoprotein_ADH-like_sf"/>
</dbReference>
<keyword evidence="4" id="KW-1185">Reference proteome</keyword>
<evidence type="ECO:0000313" key="3">
    <source>
        <dbReference type="EMBL" id="MBE9405182.1"/>
    </source>
</evidence>
<evidence type="ECO:0000256" key="1">
    <source>
        <dbReference type="SAM" id="MobiDB-lite"/>
    </source>
</evidence>
<protein>
    <submittedName>
        <fullName evidence="3">PQQ-binding-like beta-propeller repeat protein</fullName>
    </submittedName>
</protein>
<dbReference type="Gene3D" id="2.130.10.10">
    <property type="entry name" value="YVTN repeat-like/Quinoprotein amine dehydrogenase"/>
    <property type="match status" value="1"/>
</dbReference>
<sequence>MRRRTFALAVPAGLVGLAACTSDESESGTGADPSAADPAGADPAGAGPGGGDAPATPEPPAIPIDPTPTVEGAQAETVVGADLRLPLEMTVMVVVKPGWTAPALQLDGMFLGYGEQEDVLRYVAMDQDGTIAWTARRPLSCTGFALSRADEGRAVAVLADVIADGGGSAAGEGGDDAEGRVAITSVTAYDLATAEQLWGPVEVPGPQIAPGLVFASPGDQLMGTGGERVALSASTGEVALSEADLEGGRIIAEHLGTILHTEAEQLVAVSSADGSRLWKLELPAGTDPLAVHVVGEISPDTSLAVIRGLGSGDGAGTVSGLLVDLADGSVVAEGASAATHDLATGTTVVVSGNVVTGLDASGAEVWRHVDTEPLQLVSAGERLAYAARPQEGTLVVLDTLQGVMVQPYDADVSGTLGMPELFNAEAAAAVRFDRERCLVTTTLDESFGMRE</sequence>
<gene>
    <name evidence="3" type="ORF">IOE58_13710</name>
</gene>
<feature type="region of interest" description="Disordered" evidence="1">
    <location>
        <begin position="21"/>
        <end position="68"/>
    </location>
</feature>
<accession>A0ABR9W410</accession>
<feature type="domain" description="Pyrrolo-quinoline quinone repeat" evidence="2">
    <location>
        <begin position="185"/>
        <end position="339"/>
    </location>
</feature>
<evidence type="ECO:0000259" key="2">
    <source>
        <dbReference type="Pfam" id="PF13360"/>
    </source>
</evidence>
<dbReference type="PROSITE" id="PS51257">
    <property type="entry name" value="PROKAR_LIPOPROTEIN"/>
    <property type="match status" value="1"/>
</dbReference>
<dbReference type="Proteomes" id="UP000644727">
    <property type="component" value="Unassembled WGS sequence"/>
</dbReference>
<dbReference type="InterPro" id="IPR002372">
    <property type="entry name" value="PQQ_rpt_dom"/>
</dbReference>